<protein>
    <submittedName>
        <fullName evidence="2">Uncharacterized protein</fullName>
    </submittedName>
</protein>
<dbReference type="AlphaFoldDB" id="A0A1E5P7Q4"/>
<reference evidence="2 3" key="1">
    <citation type="submission" date="2016-08" db="EMBL/GenBank/DDBJ databases">
        <title>Complete genome sequence of Streptomyces agglomeratus strain 6-3-2, a novel anti-MRSA actinomycete isolated from Wuli of Tebit, China.</title>
        <authorList>
            <person name="Chen X."/>
        </authorList>
    </citation>
    <scope>NUCLEOTIDE SEQUENCE [LARGE SCALE GENOMIC DNA]</scope>
    <source>
        <strain evidence="2 3">6-3-2</strain>
    </source>
</reference>
<comment type="caution">
    <text evidence="2">The sequence shown here is derived from an EMBL/GenBank/DDBJ whole genome shotgun (WGS) entry which is preliminary data.</text>
</comment>
<dbReference type="RefSeq" id="WP_069927467.1">
    <property type="nucleotide sequence ID" value="NZ_MEHI01000001.1"/>
</dbReference>
<evidence type="ECO:0000313" key="2">
    <source>
        <dbReference type="EMBL" id="OEJ25558.1"/>
    </source>
</evidence>
<dbReference type="Proteomes" id="UP000095759">
    <property type="component" value="Unassembled WGS sequence"/>
</dbReference>
<feature type="region of interest" description="Disordered" evidence="1">
    <location>
        <begin position="40"/>
        <end position="88"/>
    </location>
</feature>
<dbReference type="EMBL" id="MEHJ01000001">
    <property type="protein sequence ID" value="OEJ25558.1"/>
    <property type="molecule type" value="Genomic_DNA"/>
</dbReference>
<keyword evidence="3" id="KW-1185">Reference proteome</keyword>
<dbReference type="STRING" id="285458.BGM19_22135"/>
<evidence type="ECO:0000256" key="1">
    <source>
        <dbReference type="SAM" id="MobiDB-lite"/>
    </source>
</evidence>
<organism evidence="2 3">
    <name type="scientific">Streptomyces agglomeratus</name>
    <dbReference type="NCBI Taxonomy" id="285458"/>
    <lineage>
        <taxon>Bacteria</taxon>
        <taxon>Bacillati</taxon>
        <taxon>Actinomycetota</taxon>
        <taxon>Actinomycetes</taxon>
        <taxon>Kitasatosporales</taxon>
        <taxon>Streptomycetaceae</taxon>
        <taxon>Streptomyces</taxon>
    </lineage>
</organism>
<evidence type="ECO:0000313" key="3">
    <source>
        <dbReference type="Proteomes" id="UP000095759"/>
    </source>
</evidence>
<name>A0A1E5P7Q4_9ACTN</name>
<feature type="compositionally biased region" description="Low complexity" evidence="1">
    <location>
        <begin position="70"/>
        <end position="80"/>
    </location>
</feature>
<sequence length="88" mass="8923">MPETPPETGPAAPVTLDDEQLLRLASSVAAELATHLGVPVVETADPGQGGQPVSVSLELHPDPPAPEPAPAEAVVPVVPVQRKEEGPA</sequence>
<gene>
    <name evidence="2" type="ORF">AS594_14680</name>
</gene>
<accession>A0A1E5P7Q4</accession>
<proteinExistence type="predicted"/>